<dbReference type="InterPro" id="IPR027075">
    <property type="entry name" value="CPSF2"/>
</dbReference>
<dbReference type="PANTHER" id="PTHR45922">
    <property type="entry name" value="CLEAVAGE AND POLYADENYLATION SPECIFICITY FACTOR SUBUNIT 2"/>
    <property type="match status" value="1"/>
</dbReference>
<keyword evidence="1" id="KW-0694">RNA-binding</keyword>
<comment type="subcellular location">
    <subcellularLocation>
        <location evidence="1">Nucleus</location>
    </subcellularLocation>
</comment>
<feature type="domain" description="Zn-dependent metallo-hydrolase RNA specificity" evidence="2">
    <location>
        <begin position="97"/>
        <end position="147"/>
    </location>
</feature>
<dbReference type="InterPro" id="IPR036866">
    <property type="entry name" value="RibonucZ/Hydroxyglut_hydro"/>
</dbReference>
<protein>
    <recommendedName>
        <fullName evidence="1">Cleavage and polyadenylation specificity factor subunit 2</fullName>
    </recommendedName>
    <alternativeName>
        <fullName evidence="1">Cleavage and polyadenylation specificity factor 100 kDa subunit</fullName>
    </alternativeName>
</protein>
<evidence type="ECO:0000259" key="2">
    <source>
        <dbReference type="Pfam" id="PF07521"/>
    </source>
</evidence>
<comment type="similarity">
    <text evidence="1">Belongs to the metallo-beta-lactamase superfamily. RNA-metabolizing metallo-beta-lactamase-like family. CPSF2/YSH1 subfamily.</text>
</comment>
<evidence type="ECO:0000313" key="3">
    <source>
        <dbReference type="EMBL" id="CBK21645.2"/>
    </source>
</evidence>
<accession>D8M0Q6</accession>
<dbReference type="GeneID" id="24923162"/>
<dbReference type="EMBL" id="FN668644">
    <property type="protein sequence ID" value="CBK21645.2"/>
    <property type="molecule type" value="Genomic_DNA"/>
</dbReference>
<proteinExistence type="inferred from homology"/>
<dbReference type="GO" id="GO:0006398">
    <property type="term" value="P:mRNA 3'-end processing by stem-loop binding and cleavage"/>
    <property type="evidence" value="ECO:0007669"/>
    <property type="project" value="InterPro"/>
</dbReference>
<dbReference type="GO" id="GO:0005847">
    <property type="term" value="C:mRNA cleavage and polyadenylation specificity factor complex"/>
    <property type="evidence" value="ECO:0007669"/>
    <property type="project" value="InterPro"/>
</dbReference>
<dbReference type="OrthoDB" id="10508371at2759"/>
<dbReference type="AlphaFoldDB" id="D8M0Q6"/>
<dbReference type="Proteomes" id="UP000008312">
    <property type="component" value="Unassembled WGS sequence"/>
</dbReference>
<dbReference type="InParanoid" id="D8M0Q6"/>
<dbReference type="SUPFAM" id="SSF56281">
    <property type="entry name" value="Metallo-hydrolase/oxidoreductase"/>
    <property type="match status" value="1"/>
</dbReference>
<dbReference type="PANTHER" id="PTHR45922:SF1">
    <property type="entry name" value="CLEAVAGE AND POLYADENYLATION SPECIFICITY FACTOR SUBUNIT 2"/>
    <property type="match status" value="1"/>
</dbReference>
<dbReference type="Pfam" id="PF07521">
    <property type="entry name" value="RMMBL"/>
    <property type="match status" value="1"/>
</dbReference>
<dbReference type="GO" id="GO:0003723">
    <property type="term" value="F:RNA binding"/>
    <property type="evidence" value="ECO:0007669"/>
    <property type="project" value="UniProtKB-KW"/>
</dbReference>
<keyword evidence="1" id="KW-0507">mRNA processing</keyword>
<evidence type="ECO:0000256" key="1">
    <source>
        <dbReference type="RuleBase" id="RU365006"/>
    </source>
</evidence>
<dbReference type="RefSeq" id="XP_012895693.1">
    <property type="nucleotide sequence ID" value="XM_013040239.1"/>
</dbReference>
<gene>
    <name evidence="3" type="ORF">GSBLH_T00007038001</name>
</gene>
<name>D8M0Q6_BLAHO</name>
<organism evidence="3">
    <name type="scientific">Blastocystis hominis</name>
    <dbReference type="NCBI Taxonomy" id="12968"/>
    <lineage>
        <taxon>Eukaryota</taxon>
        <taxon>Sar</taxon>
        <taxon>Stramenopiles</taxon>
        <taxon>Bigyra</taxon>
        <taxon>Opalozoa</taxon>
        <taxon>Opalinata</taxon>
        <taxon>Blastocystidae</taxon>
        <taxon>Blastocystis</taxon>
    </lineage>
</organism>
<dbReference type="InterPro" id="IPR011108">
    <property type="entry name" value="RMMBL"/>
</dbReference>
<evidence type="ECO:0000313" key="4">
    <source>
        <dbReference type="Proteomes" id="UP000008312"/>
    </source>
</evidence>
<reference evidence="3" key="1">
    <citation type="submission" date="2010-02" db="EMBL/GenBank/DDBJ databases">
        <title>Sequencing and annotation of the Blastocystis hominis genome.</title>
        <authorList>
            <person name="Wincker P."/>
        </authorList>
    </citation>
    <scope>NUCLEOTIDE SEQUENCE</scope>
    <source>
        <strain evidence="3">Singapore isolate B</strain>
    </source>
</reference>
<sequence length="302" mass="35413">MKQRSGMAEEEKEPKVQSKQNMFQNLLYRQTKLLRVFRFDRIDDDVEIDDFGIVTKEYVPVLEQNIKDDESDMEEELSDYEEEKNYYTYKISQDELSIAIRREFIDFNGLTDYPSLHNIIKRLKPSDVICWHGSPAQRDFLRSHLQQDDSYAVMLANNGETVEIQSHNSIVDMQLDDSLLASLSRQKIGEYEIARVCGIVEEIEEPQQERYKHKLIAGTEELGIAPIEVRRDMLVLRKVHELLLKDTKMDVRWENFCIRDDTGNVMIRSEKDMLVVEGNVSPEFDMVQKLLSEQFIIVFSVC</sequence>
<keyword evidence="1" id="KW-0539">Nucleus</keyword>
<keyword evidence="4" id="KW-1185">Reference proteome</keyword>